<feature type="transmembrane region" description="Helical" evidence="1">
    <location>
        <begin position="81"/>
        <end position="107"/>
    </location>
</feature>
<dbReference type="WBParaSite" id="jg10190">
    <property type="protein sequence ID" value="jg10190"/>
    <property type="gene ID" value="jg10190"/>
</dbReference>
<proteinExistence type="predicted"/>
<accession>A0A915CMG2</accession>
<keyword evidence="2" id="KW-1185">Reference proteome</keyword>
<keyword evidence="1" id="KW-0472">Membrane</keyword>
<sequence>MGLKLKESRMPIYGRLKLEESLCHPQLVIRCPRVTSRTPFVQFNDGFNKTNQICVTTVDLNCGVVSNTTKKTEESFKKTKCCGCLCVSGLWMVANVMIVTIIAWLIVV</sequence>
<evidence type="ECO:0000313" key="3">
    <source>
        <dbReference type="WBParaSite" id="jg10190"/>
    </source>
</evidence>
<keyword evidence="1" id="KW-1133">Transmembrane helix</keyword>
<dbReference type="AlphaFoldDB" id="A0A915CMG2"/>
<dbReference type="Proteomes" id="UP000887574">
    <property type="component" value="Unplaced"/>
</dbReference>
<reference evidence="3" key="1">
    <citation type="submission" date="2022-11" db="UniProtKB">
        <authorList>
            <consortium name="WormBaseParasite"/>
        </authorList>
    </citation>
    <scope>IDENTIFICATION</scope>
</reference>
<protein>
    <submittedName>
        <fullName evidence="3">Transmembrane protein</fullName>
    </submittedName>
</protein>
<keyword evidence="1" id="KW-0812">Transmembrane</keyword>
<name>A0A915CMG2_9BILA</name>
<evidence type="ECO:0000256" key="1">
    <source>
        <dbReference type="SAM" id="Phobius"/>
    </source>
</evidence>
<organism evidence="2 3">
    <name type="scientific">Ditylenchus dipsaci</name>
    <dbReference type="NCBI Taxonomy" id="166011"/>
    <lineage>
        <taxon>Eukaryota</taxon>
        <taxon>Metazoa</taxon>
        <taxon>Ecdysozoa</taxon>
        <taxon>Nematoda</taxon>
        <taxon>Chromadorea</taxon>
        <taxon>Rhabditida</taxon>
        <taxon>Tylenchina</taxon>
        <taxon>Tylenchomorpha</taxon>
        <taxon>Sphaerularioidea</taxon>
        <taxon>Anguinidae</taxon>
        <taxon>Anguininae</taxon>
        <taxon>Ditylenchus</taxon>
    </lineage>
</organism>
<evidence type="ECO:0000313" key="2">
    <source>
        <dbReference type="Proteomes" id="UP000887574"/>
    </source>
</evidence>